<comment type="caution">
    <text evidence="2">The sequence shown here is derived from an EMBL/GenBank/DDBJ whole genome shotgun (WGS) entry which is preliminary data.</text>
</comment>
<feature type="region of interest" description="Disordered" evidence="1">
    <location>
        <begin position="14"/>
        <end position="47"/>
    </location>
</feature>
<organism evidence="2 3">
    <name type="scientific">Cinchona calisaya</name>
    <dbReference type="NCBI Taxonomy" id="153742"/>
    <lineage>
        <taxon>Eukaryota</taxon>
        <taxon>Viridiplantae</taxon>
        <taxon>Streptophyta</taxon>
        <taxon>Embryophyta</taxon>
        <taxon>Tracheophyta</taxon>
        <taxon>Spermatophyta</taxon>
        <taxon>Magnoliopsida</taxon>
        <taxon>eudicotyledons</taxon>
        <taxon>Gunneridae</taxon>
        <taxon>Pentapetalae</taxon>
        <taxon>asterids</taxon>
        <taxon>lamiids</taxon>
        <taxon>Gentianales</taxon>
        <taxon>Rubiaceae</taxon>
        <taxon>Cinchonoideae</taxon>
        <taxon>Cinchoneae</taxon>
        <taxon>Cinchona</taxon>
    </lineage>
</organism>
<keyword evidence="3" id="KW-1185">Reference proteome</keyword>
<dbReference type="Proteomes" id="UP001630127">
    <property type="component" value="Unassembled WGS sequence"/>
</dbReference>
<dbReference type="AlphaFoldDB" id="A0ABD2YLZ3"/>
<reference evidence="2 3" key="1">
    <citation type="submission" date="2024-11" db="EMBL/GenBank/DDBJ databases">
        <title>A near-complete genome assembly of Cinchona calisaya.</title>
        <authorList>
            <person name="Lian D.C."/>
            <person name="Zhao X.W."/>
            <person name="Wei L."/>
        </authorList>
    </citation>
    <scope>NUCLEOTIDE SEQUENCE [LARGE SCALE GENOMIC DNA]</scope>
    <source>
        <tissue evidence="2">Nenye</tissue>
    </source>
</reference>
<proteinExistence type="predicted"/>
<feature type="non-terminal residue" evidence="2">
    <location>
        <position position="241"/>
    </location>
</feature>
<evidence type="ECO:0000313" key="2">
    <source>
        <dbReference type="EMBL" id="KAL3506935.1"/>
    </source>
</evidence>
<dbReference type="PANTHER" id="PTHR47481:SF22">
    <property type="entry name" value="RETROTRANSPOSON GAG DOMAIN-CONTAINING PROTEIN"/>
    <property type="match status" value="1"/>
</dbReference>
<protein>
    <submittedName>
        <fullName evidence="2">Uncharacterized protein</fullName>
    </submittedName>
</protein>
<feature type="compositionally biased region" description="Polar residues" evidence="1">
    <location>
        <begin position="14"/>
        <end position="31"/>
    </location>
</feature>
<dbReference type="PANTHER" id="PTHR47481">
    <property type="match status" value="1"/>
</dbReference>
<accession>A0ABD2YLZ3</accession>
<evidence type="ECO:0000313" key="3">
    <source>
        <dbReference type="Proteomes" id="UP001630127"/>
    </source>
</evidence>
<gene>
    <name evidence="2" type="ORF">ACH5RR_032317</name>
</gene>
<dbReference type="Pfam" id="PF14223">
    <property type="entry name" value="Retrotran_gag_2"/>
    <property type="match status" value="1"/>
</dbReference>
<evidence type="ECO:0000256" key="1">
    <source>
        <dbReference type="SAM" id="MobiDB-lite"/>
    </source>
</evidence>
<name>A0ABD2YLZ3_9GENT</name>
<dbReference type="EMBL" id="JBJUIK010000013">
    <property type="protein sequence ID" value="KAL3506935.1"/>
    <property type="molecule type" value="Genomic_DNA"/>
</dbReference>
<sequence>MRIRLVNHLQVTTATNITDLQPPSTTHNQKPPSHPRLAPTPRTPIPIKPQPYQPPYPASPLPVTMQLPNFKHKEFKVLISYDLLSYVDGSIPSPPQSIFDSTGRLVVNPSYVAWQFVEQSVANVLILNLQIQTLKKGTNSMENYLRTLKQIVNSLAAIGSPISSQDLMLYGLSGLPLEYELFVIAITAHNGLKSFADLRNKLLQQEHRIHSTIQLSHDSTTAFVTVSNTKFRGKGRGHGGR</sequence>